<sequence>MFKKFILKGGPTGENLAAGYPNASASIDAWGLEREKYNFNKPGFSEATGHFTQLVWSNTTSVGCGRVNCSGKNGTPGWYVVCEYYPRGNVVGDKNQFFKDNVKKQSVGKDTDTVESGITSLAQGWREVRWAAIVLGGAILVGWAIVW</sequence>
<dbReference type="Pfam" id="PF00188">
    <property type="entry name" value="CAP"/>
    <property type="match status" value="1"/>
</dbReference>
<feature type="non-terminal residue" evidence="2">
    <location>
        <position position="147"/>
    </location>
</feature>
<dbReference type="EMBL" id="NCSJ02000077">
    <property type="protein sequence ID" value="RFU31347.1"/>
    <property type="molecule type" value="Genomic_DNA"/>
</dbReference>
<gene>
    <name evidence="2" type="ORF">B7463_g4996</name>
</gene>
<dbReference type="Gene3D" id="3.40.33.10">
    <property type="entry name" value="CAP"/>
    <property type="match status" value="1"/>
</dbReference>
<dbReference type="OMA" id="WDITLAN"/>
<dbReference type="PANTHER" id="PTHR10334">
    <property type="entry name" value="CYSTEINE-RICH SECRETORY PROTEIN-RELATED"/>
    <property type="match status" value="1"/>
</dbReference>
<comment type="caution">
    <text evidence="2">The sequence shown here is derived from an EMBL/GenBank/DDBJ whole genome shotgun (WGS) entry which is preliminary data.</text>
</comment>
<proteinExistence type="predicted"/>
<organism evidence="2 3">
    <name type="scientific">Scytalidium lignicola</name>
    <name type="common">Hyphomycete</name>
    <dbReference type="NCBI Taxonomy" id="5539"/>
    <lineage>
        <taxon>Eukaryota</taxon>
        <taxon>Fungi</taxon>
        <taxon>Dikarya</taxon>
        <taxon>Ascomycota</taxon>
        <taxon>Pezizomycotina</taxon>
        <taxon>Leotiomycetes</taxon>
        <taxon>Leotiomycetes incertae sedis</taxon>
        <taxon>Scytalidium</taxon>
    </lineage>
</organism>
<dbReference type="SMART" id="SM00198">
    <property type="entry name" value="SCP"/>
    <property type="match status" value="1"/>
</dbReference>
<feature type="domain" description="SCP" evidence="1">
    <location>
        <begin position="1"/>
        <end position="92"/>
    </location>
</feature>
<dbReference type="InterPro" id="IPR001283">
    <property type="entry name" value="CRISP-related"/>
</dbReference>
<dbReference type="PRINTS" id="PR00837">
    <property type="entry name" value="V5TPXLIKE"/>
</dbReference>
<dbReference type="InterPro" id="IPR018244">
    <property type="entry name" value="Allrgn_V5/Tpx1_CS"/>
</dbReference>
<feature type="non-terminal residue" evidence="2">
    <location>
        <position position="1"/>
    </location>
</feature>
<evidence type="ECO:0000259" key="1">
    <source>
        <dbReference type="SMART" id="SM00198"/>
    </source>
</evidence>
<evidence type="ECO:0000313" key="3">
    <source>
        <dbReference type="Proteomes" id="UP000258309"/>
    </source>
</evidence>
<reference evidence="2 3" key="1">
    <citation type="submission" date="2018-05" db="EMBL/GenBank/DDBJ databases">
        <title>Draft genome sequence of Scytalidium lignicola DSM 105466, a ubiquitous saprotrophic fungus.</title>
        <authorList>
            <person name="Buettner E."/>
            <person name="Gebauer A.M."/>
            <person name="Hofrichter M."/>
            <person name="Liers C."/>
            <person name="Kellner H."/>
        </authorList>
    </citation>
    <scope>NUCLEOTIDE SEQUENCE [LARGE SCALE GENOMIC DNA]</scope>
    <source>
        <strain evidence="2 3">DSM 105466</strain>
    </source>
</reference>
<dbReference type="InterPro" id="IPR014044">
    <property type="entry name" value="CAP_dom"/>
</dbReference>
<dbReference type="OrthoDB" id="337038at2759"/>
<dbReference type="InterPro" id="IPR035940">
    <property type="entry name" value="CAP_sf"/>
</dbReference>
<accession>A0A3E2HDC2</accession>
<dbReference type="PROSITE" id="PS01009">
    <property type="entry name" value="CRISP_1"/>
    <property type="match status" value="1"/>
</dbReference>
<dbReference type="SUPFAM" id="SSF55797">
    <property type="entry name" value="PR-1-like"/>
    <property type="match status" value="1"/>
</dbReference>
<dbReference type="STRING" id="5539.A0A3E2HDC2"/>
<protein>
    <recommendedName>
        <fullName evidence="1">SCP domain-containing protein</fullName>
    </recommendedName>
</protein>
<keyword evidence="3" id="KW-1185">Reference proteome</keyword>
<dbReference type="GO" id="GO:0005576">
    <property type="term" value="C:extracellular region"/>
    <property type="evidence" value="ECO:0007669"/>
    <property type="project" value="InterPro"/>
</dbReference>
<evidence type="ECO:0000313" key="2">
    <source>
        <dbReference type="EMBL" id="RFU31347.1"/>
    </source>
</evidence>
<dbReference type="AlphaFoldDB" id="A0A3E2HDC2"/>
<name>A0A3E2HDC2_SCYLI</name>
<dbReference type="Proteomes" id="UP000258309">
    <property type="component" value="Unassembled WGS sequence"/>
</dbReference>